<dbReference type="EMBL" id="WIXE01016841">
    <property type="protein sequence ID" value="KAK5972234.1"/>
    <property type="molecule type" value="Genomic_DNA"/>
</dbReference>
<evidence type="ECO:0000313" key="1">
    <source>
        <dbReference type="EMBL" id="KAK5972234.1"/>
    </source>
</evidence>
<protein>
    <submittedName>
        <fullName evidence="1">Uncharacterized protein</fullName>
    </submittedName>
</protein>
<proteinExistence type="predicted"/>
<dbReference type="Proteomes" id="UP001331761">
    <property type="component" value="Unassembled WGS sequence"/>
</dbReference>
<organism evidence="1 2">
    <name type="scientific">Trichostrongylus colubriformis</name>
    <name type="common">Black scour worm</name>
    <dbReference type="NCBI Taxonomy" id="6319"/>
    <lineage>
        <taxon>Eukaryota</taxon>
        <taxon>Metazoa</taxon>
        <taxon>Ecdysozoa</taxon>
        <taxon>Nematoda</taxon>
        <taxon>Chromadorea</taxon>
        <taxon>Rhabditida</taxon>
        <taxon>Rhabditina</taxon>
        <taxon>Rhabditomorpha</taxon>
        <taxon>Strongyloidea</taxon>
        <taxon>Trichostrongylidae</taxon>
        <taxon>Trichostrongylus</taxon>
    </lineage>
</organism>
<accession>A0AAN8FA09</accession>
<dbReference type="AlphaFoldDB" id="A0AAN8FA09"/>
<reference evidence="1 2" key="1">
    <citation type="submission" date="2019-10" db="EMBL/GenBank/DDBJ databases">
        <title>Assembly and Annotation for the nematode Trichostrongylus colubriformis.</title>
        <authorList>
            <person name="Martin J."/>
        </authorList>
    </citation>
    <scope>NUCLEOTIDE SEQUENCE [LARGE SCALE GENOMIC DNA]</scope>
    <source>
        <strain evidence="1">G859</strain>
        <tissue evidence="1">Whole worm</tissue>
    </source>
</reference>
<comment type="caution">
    <text evidence="1">The sequence shown here is derived from an EMBL/GenBank/DDBJ whole genome shotgun (WGS) entry which is preliminary data.</text>
</comment>
<evidence type="ECO:0000313" key="2">
    <source>
        <dbReference type="Proteomes" id="UP001331761"/>
    </source>
</evidence>
<keyword evidence="2" id="KW-1185">Reference proteome</keyword>
<sequence length="91" mass="10129">MDTHLTLSFLLNVERRSTDDVLSRSYYSDLMTVLTCPDTLSPSYLADSQLIMECTETEQMTTTCPAPAKCVKAPRDVLRRSVCCSATINTT</sequence>
<name>A0AAN8FA09_TRICO</name>
<gene>
    <name evidence="1" type="ORF">GCK32_002382</name>
</gene>